<evidence type="ECO:0000313" key="1">
    <source>
        <dbReference type="EMBL" id="CBY83584.1"/>
    </source>
</evidence>
<protein>
    <submittedName>
        <fullName evidence="1">Uncharacterized protein</fullName>
    </submittedName>
</protein>
<keyword evidence="2" id="KW-1185">Reference proteome</keyword>
<dbReference type="EMBL" id="FQ670179">
    <property type="protein sequence ID" value="CBY83584.1"/>
    <property type="molecule type" value="Genomic_DNA"/>
</dbReference>
<dbReference type="AlphaFoldDB" id="E7AAX2"/>
<dbReference type="Proteomes" id="UP000007934">
    <property type="component" value="Chromosome"/>
</dbReference>
<gene>
    <name evidence="1" type="ordered locus">Hfelis_15000</name>
</gene>
<reference evidence="1 2" key="1">
    <citation type="journal article" date="2011" name="Genome Biol. Evol.">
        <title>Comparative whole genome sequence analysis of the carcinogenic bacterial model pathogen Helicobacter felis.</title>
        <authorList>
            <person name="Arnold I.C."/>
            <person name="Zigova Z."/>
            <person name="Holden M."/>
            <person name="Lawley T.D."/>
            <person name="Rad R."/>
            <person name="Dougan G."/>
            <person name="Falkow S."/>
            <person name="Bentley S.D."/>
            <person name="Muller A."/>
        </authorList>
    </citation>
    <scope>NUCLEOTIDE SEQUENCE [LARGE SCALE GENOMIC DNA]</scope>
    <source>
        <strain evidence="2">ATCC 49179 / CCUG 28539 / NCTC 12436 / CS1</strain>
    </source>
</reference>
<dbReference type="KEGG" id="hfe:HFELIS_15000"/>
<proteinExistence type="predicted"/>
<dbReference type="STRING" id="936155.HFELIS_15000"/>
<evidence type="ECO:0000313" key="2">
    <source>
        <dbReference type="Proteomes" id="UP000007934"/>
    </source>
</evidence>
<accession>E7AAX2</accession>
<name>E7AAX2_HELFC</name>
<organism evidence="1 2">
    <name type="scientific">Helicobacter felis (strain ATCC 49179 / CCUG 28539 / NCTC 12436 / CS1)</name>
    <dbReference type="NCBI Taxonomy" id="936155"/>
    <lineage>
        <taxon>Bacteria</taxon>
        <taxon>Pseudomonadati</taxon>
        <taxon>Campylobacterota</taxon>
        <taxon>Epsilonproteobacteria</taxon>
        <taxon>Campylobacterales</taxon>
        <taxon>Helicobacteraceae</taxon>
        <taxon>Helicobacter</taxon>
    </lineage>
</organism>
<sequence length="81" mass="9411">MLKDNPTMCLSPKYLSPKSKQTCLQLFKAQTYNTKDIQEQLHLVRLISIDDSPCVYLDPKDKLQVFKSDNTLCQALQKMKF</sequence>
<dbReference type="HOGENOM" id="CLU_2569135_0_0_7"/>